<dbReference type="GeneID" id="24257144"/>
<dbReference type="InterPro" id="IPR053967">
    <property type="entry name" value="LlgE_F_G-like_D1"/>
</dbReference>
<keyword evidence="3 4" id="KW-0975">Bacterial flagellum</keyword>
<dbReference type="Pfam" id="PF06429">
    <property type="entry name" value="Flg_bbr_C"/>
    <property type="match status" value="1"/>
</dbReference>
<comment type="subcellular location">
    <subcellularLocation>
        <location evidence="1 4">Bacterial flagellum basal body</location>
    </subcellularLocation>
</comment>
<organism evidence="8 9">
    <name type="scientific">Neorhizobium galegae bv. orientalis str. HAMBI 540</name>
    <dbReference type="NCBI Taxonomy" id="1028800"/>
    <lineage>
        <taxon>Bacteria</taxon>
        <taxon>Pseudomonadati</taxon>
        <taxon>Pseudomonadota</taxon>
        <taxon>Alphaproteobacteria</taxon>
        <taxon>Hyphomicrobiales</taxon>
        <taxon>Rhizobiaceae</taxon>
        <taxon>Rhizobium/Agrobacterium group</taxon>
        <taxon>Neorhizobium</taxon>
    </lineage>
</organism>
<name>A0A068SMS4_NEOGA</name>
<dbReference type="OrthoDB" id="9804559at2"/>
<comment type="similarity">
    <text evidence="2 4">Belongs to the flagella basal body rod proteins family.</text>
</comment>
<dbReference type="AlphaFoldDB" id="A0A068SMS4"/>
<feature type="domain" description="Flagellar basal body rod protein N-terminal" evidence="5">
    <location>
        <begin position="5"/>
        <end position="35"/>
    </location>
</feature>
<dbReference type="eggNOG" id="COG4786">
    <property type="taxonomic scope" value="Bacteria"/>
</dbReference>
<gene>
    <name evidence="8" type="primary">flgF</name>
    <name evidence="8" type="ORF">RG540_CH01650</name>
</gene>
<feature type="domain" description="Flagellar hook protein FlgE/F/G-like D1" evidence="7">
    <location>
        <begin position="83"/>
        <end position="147"/>
    </location>
</feature>
<evidence type="ECO:0000256" key="2">
    <source>
        <dbReference type="ARBA" id="ARBA00009677"/>
    </source>
</evidence>
<keyword evidence="8" id="KW-0282">Flagellum</keyword>
<dbReference type="GO" id="GO:0030694">
    <property type="term" value="C:bacterial-type flagellum basal body, rod"/>
    <property type="evidence" value="ECO:0007669"/>
    <property type="project" value="UniProtKB-UniRule"/>
</dbReference>
<evidence type="ECO:0000256" key="3">
    <source>
        <dbReference type="ARBA" id="ARBA00023143"/>
    </source>
</evidence>
<dbReference type="PANTHER" id="PTHR30435:SF19">
    <property type="entry name" value="FLAGELLAR BASAL-BODY ROD PROTEIN FLGG"/>
    <property type="match status" value="1"/>
</dbReference>
<dbReference type="PANTHER" id="PTHR30435">
    <property type="entry name" value="FLAGELLAR PROTEIN"/>
    <property type="match status" value="1"/>
</dbReference>
<dbReference type="HOGENOM" id="CLU_013687_0_0_5"/>
<dbReference type="Pfam" id="PF00460">
    <property type="entry name" value="Flg_bb_rod"/>
    <property type="match status" value="1"/>
</dbReference>
<dbReference type="InterPro" id="IPR001444">
    <property type="entry name" value="Flag_bb_rod_N"/>
</dbReference>
<dbReference type="Proteomes" id="UP000028181">
    <property type="component" value="Chromosome I"/>
</dbReference>
<dbReference type="NCBIfam" id="TIGR02490">
    <property type="entry name" value="flgF"/>
    <property type="match status" value="1"/>
</dbReference>
<keyword evidence="8" id="KW-0969">Cilium</keyword>
<keyword evidence="8" id="KW-0966">Cell projection</keyword>
<dbReference type="InterPro" id="IPR020013">
    <property type="entry name" value="Flagellar_FlgE/F/G"/>
</dbReference>
<evidence type="ECO:0000313" key="8">
    <source>
        <dbReference type="EMBL" id="CDN46360.1"/>
    </source>
</evidence>
<comment type="subunit">
    <text evidence="4">The basal body constitutes a major portion of the flagellar organelle and consists of five rings (E,L,P,S, and M) mounted on a central rod. The rod consists of about 26 subunits of FlgG in the distal portion, and FlgB, FlgC and FlgF are thought to build up the proximal portion of the rod with about 6 subunits each.</text>
</comment>
<dbReference type="SUPFAM" id="SSF117143">
    <property type="entry name" value="Flagellar hook protein flgE"/>
    <property type="match status" value="1"/>
</dbReference>
<dbReference type="KEGG" id="ngg:RG540_CH01650"/>
<evidence type="ECO:0000259" key="5">
    <source>
        <dbReference type="Pfam" id="PF00460"/>
    </source>
</evidence>
<evidence type="ECO:0000313" key="9">
    <source>
        <dbReference type="Proteomes" id="UP000028181"/>
    </source>
</evidence>
<protein>
    <recommendedName>
        <fullName evidence="4">Flagellar basal-body rod protein FlgF</fullName>
    </recommendedName>
</protein>
<evidence type="ECO:0000256" key="4">
    <source>
        <dbReference type="RuleBase" id="RU362116"/>
    </source>
</evidence>
<sequence>MQSGLYVGISSQIALERRLNTIADNMANMNTVGFRSTEVKFDEVLSKTQNDIGAKVAFVTQGNDYLSTRTGEMQRTGNPLDFAIKGDAWFSIDTPAGKVLTRDGRFTMDELGQLRSIRGYAVLDAGGAPIQLNRDGGPPTVGSDGIIRQNEQPVASLGLFTADVTKGFVRHDNSGVITVDTPQPVLEGIKNSVVQGYIEGANVNGISEMTQLIQVNRAFESISSLMRDSETSLDAAIKTLGGSNA</sequence>
<keyword evidence="9" id="KW-1185">Reference proteome</keyword>
<dbReference type="Pfam" id="PF22692">
    <property type="entry name" value="LlgE_F_G_D1"/>
    <property type="match status" value="1"/>
</dbReference>
<dbReference type="GO" id="GO:0071978">
    <property type="term" value="P:bacterial-type flagellum-dependent swarming motility"/>
    <property type="evidence" value="ECO:0007669"/>
    <property type="project" value="TreeGrafter"/>
</dbReference>
<feature type="domain" description="Flagellar basal-body/hook protein C-terminal" evidence="6">
    <location>
        <begin position="194"/>
        <end position="238"/>
    </location>
</feature>
<dbReference type="NCBIfam" id="NF009282">
    <property type="entry name" value="PRK12642.1"/>
    <property type="match status" value="1"/>
</dbReference>
<dbReference type="EMBL" id="HG938353">
    <property type="protein sequence ID" value="CDN46360.1"/>
    <property type="molecule type" value="Genomic_DNA"/>
</dbReference>
<dbReference type="InterPro" id="IPR037925">
    <property type="entry name" value="FlgE/F/G-like"/>
</dbReference>
<dbReference type="NCBIfam" id="TIGR03506">
    <property type="entry name" value="FlgEFG_subfam"/>
    <property type="match status" value="1"/>
</dbReference>
<accession>A0A068SMS4</accession>
<dbReference type="RefSeq" id="WP_038583637.1">
    <property type="nucleotide sequence ID" value="NZ_HG938353.1"/>
</dbReference>
<evidence type="ECO:0000259" key="7">
    <source>
        <dbReference type="Pfam" id="PF22692"/>
    </source>
</evidence>
<dbReference type="PATRIC" id="fig|1028800.3.peg.167"/>
<dbReference type="InterPro" id="IPR010930">
    <property type="entry name" value="Flg_bb/hook_C_dom"/>
</dbReference>
<dbReference type="InterPro" id="IPR012836">
    <property type="entry name" value="FlgF"/>
</dbReference>
<evidence type="ECO:0000256" key="1">
    <source>
        <dbReference type="ARBA" id="ARBA00004117"/>
    </source>
</evidence>
<proteinExistence type="inferred from homology"/>
<evidence type="ECO:0000259" key="6">
    <source>
        <dbReference type="Pfam" id="PF06429"/>
    </source>
</evidence>
<reference evidence="9" key="1">
    <citation type="journal article" date="2014" name="BMC Genomics">
        <title>Genome sequencing of two Neorhizobium galegae strains reveals a noeT gene responsible for the unusual acetylation of the nodulation factors.</title>
        <authorList>
            <person name="Osterman J."/>
            <person name="Marsh J."/>
            <person name="Laine P.K."/>
            <person name="Zeng Z."/>
            <person name="Alatalo E."/>
            <person name="Sullivan J.T."/>
            <person name="Young J.P."/>
            <person name="Thomas-Oates J."/>
            <person name="Paulin L."/>
            <person name="Lindstrom K."/>
        </authorList>
    </citation>
    <scope>NUCLEOTIDE SEQUENCE [LARGE SCALE GENOMIC DNA]</scope>
    <source>
        <strain evidence="9">HAMBI 540</strain>
    </source>
</reference>